<dbReference type="RefSeq" id="WP_093961223.1">
    <property type="nucleotide sequence ID" value="NZ_NEWD01000035.1"/>
</dbReference>
<feature type="transmembrane region" description="Helical" evidence="1">
    <location>
        <begin position="18"/>
        <end position="39"/>
    </location>
</feature>
<name>A0A229VVJ0_9BIFI</name>
<protein>
    <submittedName>
        <fullName evidence="2">Uncharacterized protein</fullName>
    </submittedName>
</protein>
<organism evidence="2 3">
    <name type="scientific">Bifidobacterium vansinderenii</name>
    <dbReference type="NCBI Taxonomy" id="1984871"/>
    <lineage>
        <taxon>Bacteria</taxon>
        <taxon>Bacillati</taxon>
        <taxon>Actinomycetota</taxon>
        <taxon>Actinomycetes</taxon>
        <taxon>Bifidobacteriales</taxon>
        <taxon>Bifidobacteriaceae</taxon>
        <taxon>Bifidobacterium</taxon>
    </lineage>
</organism>
<keyword evidence="1" id="KW-0472">Membrane</keyword>
<evidence type="ECO:0000313" key="3">
    <source>
        <dbReference type="Proteomes" id="UP000215433"/>
    </source>
</evidence>
<reference evidence="2 3" key="1">
    <citation type="submission" date="2017-05" db="EMBL/GenBank/DDBJ databases">
        <title>Bifidobacterium vansinderenii sp. nov.</title>
        <authorList>
            <person name="Lugli G.A."/>
            <person name="Duranti S."/>
            <person name="Mangifesta M."/>
        </authorList>
    </citation>
    <scope>NUCLEOTIDE SEQUENCE [LARGE SCALE GENOMIC DNA]</scope>
    <source>
        <strain evidence="2 3">Tam10B</strain>
    </source>
</reference>
<feature type="transmembrane region" description="Helical" evidence="1">
    <location>
        <begin position="46"/>
        <end position="68"/>
    </location>
</feature>
<proteinExistence type="predicted"/>
<sequence length="85" mass="9130">MQSTIDQILLWYGSLPQIVQTGVTVVVGVIVAVVVFKIVIRFITGLLTAIIAAALSFLLTTVPGHMLLQSGVEQVQQHVTTSLSR</sequence>
<comment type="caution">
    <text evidence="2">The sequence shown here is derived from an EMBL/GenBank/DDBJ whole genome shotgun (WGS) entry which is preliminary data.</text>
</comment>
<keyword evidence="1" id="KW-0812">Transmembrane</keyword>
<accession>A0A229VVJ0</accession>
<keyword evidence="3" id="KW-1185">Reference proteome</keyword>
<evidence type="ECO:0000256" key="1">
    <source>
        <dbReference type="SAM" id="Phobius"/>
    </source>
</evidence>
<gene>
    <name evidence="2" type="ORF">Tam10B_2114</name>
</gene>
<dbReference type="Proteomes" id="UP000215433">
    <property type="component" value="Unassembled WGS sequence"/>
</dbReference>
<evidence type="ECO:0000313" key="2">
    <source>
        <dbReference type="EMBL" id="OXM99637.1"/>
    </source>
</evidence>
<keyword evidence="1" id="KW-1133">Transmembrane helix</keyword>
<dbReference type="EMBL" id="NEWD01000035">
    <property type="protein sequence ID" value="OXM99637.1"/>
    <property type="molecule type" value="Genomic_DNA"/>
</dbReference>
<dbReference type="AlphaFoldDB" id="A0A229VVJ0"/>